<dbReference type="PROSITE" id="PS50940">
    <property type="entry name" value="CHIT_BIND_II"/>
    <property type="match status" value="1"/>
</dbReference>
<comment type="similarity">
    <text evidence="1">Belongs to the glycosyl hydrolase 18 family. Chitinase class II subfamily.</text>
</comment>
<evidence type="ECO:0000259" key="9">
    <source>
        <dbReference type="PROSITE" id="PS51910"/>
    </source>
</evidence>
<feature type="compositionally biased region" description="Polar residues" evidence="7">
    <location>
        <begin position="369"/>
        <end position="380"/>
    </location>
</feature>
<evidence type="ECO:0000256" key="1">
    <source>
        <dbReference type="ARBA" id="ARBA00009121"/>
    </source>
</evidence>
<evidence type="ECO:0000256" key="4">
    <source>
        <dbReference type="ARBA" id="ARBA00023157"/>
    </source>
</evidence>
<evidence type="ECO:0000256" key="2">
    <source>
        <dbReference type="ARBA" id="ARBA00022669"/>
    </source>
</evidence>
<dbReference type="PROSITE" id="PS01095">
    <property type="entry name" value="GH18_1"/>
    <property type="match status" value="1"/>
</dbReference>
<dbReference type="SUPFAM" id="SSF51445">
    <property type="entry name" value="(Trans)glycosidases"/>
    <property type="match status" value="1"/>
</dbReference>
<dbReference type="Proteomes" id="UP001381693">
    <property type="component" value="Unassembled WGS sequence"/>
</dbReference>
<evidence type="ECO:0000313" key="11">
    <source>
        <dbReference type="Proteomes" id="UP001381693"/>
    </source>
</evidence>
<feature type="domain" description="GH18" evidence="9">
    <location>
        <begin position="11"/>
        <end position="371"/>
    </location>
</feature>
<feature type="region of interest" description="Disordered" evidence="7">
    <location>
        <begin position="369"/>
        <end position="397"/>
    </location>
</feature>
<dbReference type="InterPro" id="IPR011583">
    <property type="entry name" value="Chitinase_II/V-like_cat"/>
</dbReference>
<dbReference type="Gene3D" id="3.10.50.10">
    <property type="match status" value="1"/>
</dbReference>
<evidence type="ECO:0000256" key="7">
    <source>
        <dbReference type="SAM" id="MobiDB-lite"/>
    </source>
</evidence>
<dbReference type="InterPro" id="IPR050314">
    <property type="entry name" value="Glycosyl_Hydrlase_18"/>
</dbReference>
<dbReference type="PANTHER" id="PTHR11177">
    <property type="entry name" value="CHITINASE"/>
    <property type="match status" value="1"/>
</dbReference>
<dbReference type="GO" id="GO:0004568">
    <property type="term" value="F:chitinase activity"/>
    <property type="evidence" value="ECO:0007669"/>
    <property type="project" value="UniProtKB-ARBA"/>
</dbReference>
<dbReference type="GO" id="GO:0008061">
    <property type="term" value="F:chitin binding"/>
    <property type="evidence" value="ECO:0007669"/>
    <property type="project" value="UniProtKB-KW"/>
</dbReference>
<accession>A0AAN8WLV5</accession>
<dbReference type="GO" id="GO:0006032">
    <property type="term" value="P:chitin catabolic process"/>
    <property type="evidence" value="ECO:0007669"/>
    <property type="project" value="UniProtKB-ARBA"/>
</dbReference>
<reference evidence="10 11" key="1">
    <citation type="submission" date="2023-11" db="EMBL/GenBank/DDBJ databases">
        <title>Halocaridina rubra genome assembly.</title>
        <authorList>
            <person name="Smith C."/>
        </authorList>
    </citation>
    <scope>NUCLEOTIDE SEQUENCE [LARGE SCALE GENOMIC DNA]</scope>
    <source>
        <strain evidence="10">EP-1</strain>
        <tissue evidence="10">Whole</tissue>
    </source>
</reference>
<dbReference type="InterPro" id="IPR036508">
    <property type="entry name" value="Chitin-bd_dom_sf"/>
</dbReference>
<dbReference type="GO" id="GO:0005576">
    <property type="term" value="C:extracellular region"/>
    <property type="evidence" value="ECO:0007669"/>
    <property type="project" value="InterPro"/>
</dbReference>
<dbReference type="SMART" id="SM00494">
    <property type="entry name" value="ChtBD2"/>
    <property type="match status" value="1"/>
</dbReference>
<sequence>MASSSARASPGHVVCYYSSWAHYRQGLAKYTVEDIPVELCTHLIYAFATLDSKTFLAKPFDSWLDIDLKNYEKFVQLKKKNRNMKVLLGLGGWNDSRSTKYSQLVLDTNKRRRFVEEVVKLLLQYGFDGLDLDWEYPGYESGGDDKQGFTDWVEDLKTAFNPHKLLLTTAVSASRRVIDRGYDIPKIAKNLDLINLMSYDFHGSWENKVAHHAPLYHELGQNPEFCADFAVSYWIKKGAPAHKLVLGVPLYGRSWTLAGTENYPGSAAKGPGQRSKYVKESGSMTYFECCLAHQKDGWGKITGDGGPYLTKDDQWVGYDDVEAVTKKAQYALDKGLGGIMVWDTVSDDFKNACGDGPNPLLTAISNTLRGNTQPSISTPDQTDDSTMPPTEPASTTTATTLHTLDARNLWNSQPLGEKVIQTKEDNAISGSTSVKESFTFNNGFAKTTKLPYEWLAWPIFSKSSQDIQNSIINAKSKVSHFTTTSTTTTTTSPPFTFTVSSTSRFSSSLSARNWFAECKSLGFAPDPSTCSAFYRCTNDYAYRFSCPAGLLWHQEQSSCDWPNAVQCILPLSIPNIEAFRPPEKSLF</sequence>
<dbReference type="PROSITE" id="PS51910">
    <property type="entry name" value="GH18_2"/>
    <property type="match status" value="1"/>
</dbReference>
<dbReference type="InterPro" id="IPR017853">
    <property type="entry name" value="GH"/>
</dbReference>
<dbReference type="InterPro" id="IPR029070">
    <property type="entry name" value="Chitinase_insertion_sf"/>
</dbReference>
<proteinExistence type="inferred from homology"/>
<dbReference type="Pfam" id="PF01607">
    <property type="entry name" value="CBM_14"/>
    <property type="match status" value="1"/>
</dbReference>
<evidence type="ECO:0000256" key="5">
    <source>
        <dbReference type="ARBA" id="ARBA00023295"/>
    </source>
</evidence>
<dbReference type="Gene3D" id="2.170.140.10">
    <property type="entry name" value="Chitin binding domain"/>
    <property type="match status" value="1"/>
</dbReference>
<dbReference type="EMBL" id="JAXCGZ010017258">
    <property type="protein sequence ID" value="KAK7068416.1"/>
    <property type="molecule type" value="Genomic_DNA"/>
</dbReference>
<evidence type="ECO:0000313" key="10">
    <source>
        <dbReference type="EMBL" id="KAK7068416.1"/>
    </source>
</evidence>
<dbReference type="InterPro" id="IPR002557">
    <property type="entry name" value="Chitin-bd_dom"/>
</dbReference>
<dbReference type="InterPro" id="IPR001579">
    <property type="entry name" value="Glyco_hydro_18_chit_AS"/>
</dbReference>
<gene>
    <name evidence="10" type="ORF">SK128_004037</name>
</gene>
<dbReference type="Gene3D" id="3.20.20.80">
    <property type="entry name" value="Glycosidases"/>
    <property type="match status" value="1"/>
</dbReference>
<dbReference type="GO" id="GO:0005975">
    <property type="term" value="P:carbohydrate metabolic process"/>
    <property type="evidence" value="ECO:0007669"/>
    <property type="project" value="InterPro"/>
</dbReference>
<evidence type="ECO:0000256" key="3">
    <source>
        <dbReference type="ARBA" id="ARBA00022801"/>
    </source>
</evidence>
<keyword evidence="3 6" id="KW-0378">Hydrolase</keyword>
<dbReference type="InterPro" id="IPR001223">
    <property type="entry name" value="Glyco_hydro18_cat"/>
</dbReference>
<name>A0AAN8WLV5_HALRR</name>
<protein>
    <recommendedName>
        <fullName evidence="12">Chitinase</fullName>
    </recommendedName>
</protein>
<evidence type="ECO:0000256" key="6">
    <source>
        <dbReference type="RuleBase" id="RU000489"/>
    </source>
</evidence>
<comment type="caution">
    <text evidence="10">The sequence shown here is derived from an EMBL/GenBank/DDBJ whole genome shotgun (WGS) entry which is preliminary data.</text>
</comment>
<keyword evidence="5 6" id="KW-0326">Glycosidase</keyword>
<dbReference type="Pfam" id="PF00704">
    <property type="entry name" value="Glyco_hydro_18"/>
    <property type="match status" value="1"/>
</dbReference>
<evidence type="ECO:0000259" key="8">
    <source>
        <dbReference type="PROSITE" id="PS50940"/>
    </source>
</evidence>
<feature type="compositionally biased region" description="Low complexity" evidence="7">
    <location>
        <begin position="385"/>
        <end position="397"/>
    </location>
</feature>
<dbReference type="PANTHER" id="PTHR11177:SF360">
    <property type="entry name" value="CHITINASE 4-RELATED"/>
    <property type="match status" value="1"/>
</dbReference>
<dbReference type="SUPFAM" id="SSF54556">
    <property type="entry name" value="Chitinase insertion domain"/>
    <property type="match status" value="1"/>
</dbReference>
<dbReference type="SMART" id="SM00636">
    <property type="entry name" value="Glyco_18"/>
    <property type="match status" value="1"/>
</dbReference>
<dbReference type="AlphaFoldDB" id="A0AAN8WLV5"/>
<keyword evidence="2" id="KW-0147">Chitin-binding</keyword>
<evidence type="ECO:0008006" key="12">
    <source>
        <dbReference type="Google" id="ProtNLM"/>
    </source>
</evidence>
<dbReference type="SUPFAM" id="SSF57625">
    <property type="entry name" value="Invertebrate chitin-binding proteins"/>
    <property type="match status" value="1"/>
</dbReference>
<feature type="domain" description="Chitin-binding type-2" evidence="8">
    <location>
        <begin position="515"/>
        <end position="569"/>
    </location>
</feature>
<keyword evidence="4" id="KW-1015">Disulfide bond</keyword>
<keyword evidence="11" id="KW-1185">Reference proteome</keyword>
<organism evidence="10 11">
    <name type="scientific">Halocaridina rubra</name>
    <name type="common">Hawaiian red shrimp</name>
    <dbReference type="NCBI Taxonomy" id="373956"/>
    <lineage>
        <taxon>Eukaryota</taxon>
        <taxon>Metazoa</taxon>
        <taxon>Ecdysozoa</taxon>
        <taxon>Arthropoda</taxon>
        <taxon>Crustacea</taxon>
        <taxon>Multicrustacea</taxon>
        <taxon>Malacostraca</taxon>
        <taxon>Eumalacostraca</taxon>
        <taxon>Eucarida</taxon>
        <taxon>Decapoda</taxon>
        <taxon>Pleocyemata</taxon>
        <taxon>Caridea</taxon>
        <taxon>Atyoidea</taxon>
        <taxon>Atyidae</taxon>
        <taxon>Halocaridina</taxon>
    </lineage>
</organism>